<feature type="chain" id="PRO_5023577895" description="Arginine biosynthesis bifunctional protein ArgJ alpha chain" evidence="10">
    <location>
        <begin position="1"/>
        <end position="190"/>
    </location>
</feature>
<dbReference type="InterPro" id="IPR042195">
    <property type="entry name" value="ArgJ_beta_C"/>
</dbReference>
<feature type="binding site" evidence="10">
    <location>
        <position position="191"/>
    </location>
    <ligand>
        <name>substrate</name>
    </ligand>
</feature>
<evidence type="ECO:0000256" key="8">
    <source>
        <dbReference type="ARBA" id="ARBA00023315"/>
    </source>
</evidence>
<sequence>MSELELITGGITAPRGFLASGVSCGIKQEPRRDLALIYSKKAASVAGVFTTNRVQAAPVILSRERVKGGTCRAIIVNSGNANACTGKRGLEDARAMTARVAEGLRLNKSDVLIASTGVIGTYLPMDCIQRGIDKAISNLSDRGGSRAAEAILTTDTCTKEIAIKGKLPSGSDYTIGGMAKGSGMIHPNMATMLAFITTDLAILPPLLNKALKQAVEKSFNRISVDGDQSTNDSVFLIANGLSGNKPIVNCGKDYESFLKDLKEVCNYLARKIVLDGEGATKFVTVKVEGAYSEQDAVKVGREVANSNLVKTALFGSDPNWGRIVAAVGYSGIDIAPDLIEVTINGRTLYSRGQPWISDDINLLSGREVVIEINLNQGEGSATFWTTDLSHDYIKINADYHT</sequence>
<keyword evidence="12" id="KW-1185">Reference proteome</keyword>
<feature type="binding site" evidence="10">
    <location>
        <position position="180"/>
    </location>
    <ligand>
        <name>substrate</name>
    </ligand>
</feature>
<dbReference type="HAMAP" id="MF_01106">
    <property type="entry name" value="ArgJ"/>
    <property type="match status" value="1"/>
</dbReference>
<evidence type="ECO:0000256" key="9">
    <source>
        <dbReference type="ARBA" id="ARBA00049439"/>
    </source>
</evidence>
<comment type="similarity">
    <text evidence="1 10">Belongs to the ArgJ family.</text>
</comment>
<feature type="active site" description="Nucleophile" evidence="10">
    <location>
        <position position="191"/>
    </location>
</feature>
<evidence type="ECO:0000256" key="5">
    <source>
        <dbReference type="ARBA" id="ARBA00022679"/>
    </source>
</evidence>
<dbReference type="RefSeq" id="WP_012635232.1">
    <property type="nucleotide sequence ID" value="NC_011899.1"/>
</dbReference>
<keyword evidence="3 10" id="KW-0055">Arginine biosynthesis</keyword>
<feature type="site" description="Involved in the stabilization of negative charge on the oxyanion by the formation of the oxyanion hole" evidence="10">
    <location>
        <position position="116"/>
    </location>
</feature>
<evidence type="ECO:0000256" key="3">
    <source>
        <dbReference type="ARBA" id="ARBA00022571"/>
    </source>
</evidence>
<dbReference type="PANTHER" id="PTHR23100">
    <property type="entry name" value="ARGININE BIOSYNTHESIS BIFUNCTIONAL PROTEIN ARGJ"/>
    <property type="match status" value="1"/>
</dbReference>
<dbReference type="FunFam" id="3.10.20.340:FF:000001">
    <property type="entry name" value="Arginine biosynthesis bifunctional protein ArgJ, chloroplastic"/>
    <property type="match status" value="1"/>
</dbReference>
<dbReference type="GO" id="GO:0005737">
    <property type="term" value="C:cytoplasm"/>
    <property type="evidence" value="ECO:0007669"/>
    <property type="project" value="UniProtKB-SubCell"/>
</dbReference>
<feature type="binding site" evidence="10">
    <location>
        <position position="277"/>
    </location>
    <ligand>
        <name>substrate</name>
    </ligand>
</feature>
<evidence type="ECO:0000256" key="10">
    <source>
        <dbReference type="HAMAP-Rule" id="MF_01106"/>
    </source>
</evidence>
<dbReference type="Pfam" id="PF01960">
    <property type="entry name" value="ArgJ"/>
    <property type="match status" value="1"/>
</dbReference>
<evidence type="ECO:0000256" key="2">
    <source>
        <dbReference type="ARBA" id="ARBA00011475"/>
    </source>
</evidence>
<dbReference type="EC" id="2.3.1.1" evidence="10"/>
<feature type="binding site" evidence="10">
    <location>
        <position position="401"/>
    </location>
    <ligand>
        <name>substrate</name>
    </ligand>
</feature>
<comment type="function">
    <text evidence="10">Catalyzes two activities which are involved in the cyclic version of arginine biosynthesis: the synthesis of N-acetylglutamate from glutamate and acetyl-CoA as the acetyl donor, and of ornithine by transacetylation between N(2)-acetylornithine and glutamate.</text>
</comment>
<dbReference type="OrthoDB" id="9804242at2"/>
<reference evidence="11 12" key="1">
    <citation type="journal article" date="2009" name="PLoS ONE">
        <title>Genome analysis of the anaerobic thermohalophilic bacterium Halothermothrix orenii.</title>
        <authorList>
            <person name="Mavromatis K."/>
            <person name="Ivanova N."/>
            <person name="Anderson I."/>
            <person name="Lykidis A."/>
            <person name="Hooper S.D."/>
            <person name="Sun H."/>
            <person name="Kunin V."/>
            <person name="Lapidus A."/>
            <person name="Hugenholtz P."/>
            <person name="Patel B."/>
            <person name="Kyrpides N.C."/>
        </authorList>
    </citation>
    <scope>NUCLEOTIDE SEQUENCE [LARGE SCALE GENOMIC DNA]</scope>
    <source>
        <strain evidence="12">H 168 / OCM 544 / DSM 9562</strain>
    </source>
</reference>
<feature type="chain" id="PRO_5023577894" description="Arginine biosynthesis bifunctional protein ArgJ beta chain" evidence="10">
    <location>
        <begin position="191"/>
        <end position="401"/>
    </location>
</feature>
<feature type="site" description="Cleavage; by autolysis" evidence="10">
    <location>
        <begin position="190"/>
        <end position="191"/>
    </location>
</feature>
<dbReference type="GO" id="GO:0004358">
    <property type="term" value="F:L-glutamate N-acetyltransferase activity, acting on acetyl-L-ornithine as donor"/>
    <property type="evidence" value="ECO:0007669"/>
    <property type="project" value="UniProtKB-UniRule"/>
</dbReference>
<evidence type="ECO:0000256" key="4">
    <source>
        <dbReference type="ARBA" id="ARBA00022605"/>
    </source>
</evidence>
<dbReference type="NCBIfam" id="TIGR00120">
    <property type="entry name" value="ArgJ"/>
    <property type="match status" value="1"/>
</dbReference>
<keyword evidence="8 10" id="KW-0012">Acyltransferase</keyword>
<accession>B8D1G7</accession>
<dbReference type="Gene3D" id="3.10.20.340">
    <property type="entry name" value="ArgJ beta chain, C-terminal domain"/>
    <property type="match status" value="1"/>
</dbReference>
<dbReference type="NCBIfam" id="NF003802">
    <property type="entry name" value="PRK05388.1"/>
    <property type="match status" value="1"/>
</dbReference>
<dbReference type="Gene3D" id="3.60.70.12">
    <property type="entry name" value="L-amino peptidase D-ALA esterase/amidase"/>
    <property type="match status" value="1"/>
</dbReference>
<dbReference type="AlphaFoldDB" id="B8D1G7"/>
<dbReference type="MEROPS" id="T05.002"/>
<comment type="catalytic activity">
    <reaction evidence="10">
        <text>L-glutamate + acetyl-CoA = N-acetyl-L-glutamate + CoA + H(+)</text>
        <dbReference type="Rhea" id="RHEA:24292"/>
        <dbReference type="ChEBI" id="CHEBI:15378"/>
        <dbReference type="ChEBI" id="CHEBI:29985"/>
        <dbReference type="ChEBI" id="CHEBI:44337"/>
        <dbReference type="ChEBI" id="CHEBI:57287"/>
        <dbReference type="ChEBI" id="CHEBI:57288"/>
        <dbReference type="EC" id="2.3.1.1"/>
    </reaction>
</comment>
<dbReference type="UniPathway" id="UPA00068">
    <property type="reaction ID" value="UER00106"/>
</dbReference>
<dbReference type="FunFam" id="3.60.70.12:FF:000001">
    <property type="entry name" value="Arginine biosynthesis bifunctional protein ArgJ, chloroplastic"/>
    <property type="match status" value="1"/>
</dbReference>
<comment type="catalytic activity">
    <reaction evidence="9 10">
        <text>N(2)-acetyl-L-ornithine + L-glutamate = N-acetyl-L-glutamate + L-ornithine</text>
        <dbReference type="Rhea" id="RHEA:15349"/>
        <dbReference type="ChEBI" id="CHEBI:29985"/>
        <dbReference type="ChEBI" id="CHEBI:44337"/>
        <dbReference type="ChEBI" id="CHEBI:46911"/>
        <dbReference type="ChEBI" id="CHEBI:57805"/>
        <dbReference type="EC" id="2.3.1.35"/>
    </reaction>
</comment>
<comment type="pathway">
    <text evidence="10">Amino-acid biosynthesis; L-arginine biosynthesis; L-ornithine and N-acetyl-L-glutamate from L-glutamate and N(2)-acetyl-L-ornithine (cyclic): step 1/1.</text>
</comment>
<evidence type="ECO:0000256" key="6">
    <source>
        <dbReference type="ARBA" id="ARBA00022813"/>
    </source>
</evidence>
<gene>
    <name evidence="10" type="primary">argJ</name>
    <name evidence="11" type="ordered locus">Hore_02830</name>
</gene>
<keyword evidence="4 10" id="KW-0028">Amino-acid biosynthesis</keyword>
<dbReference type="eggNOG" id="COG1364">
    <property type="taxonomic scope" value="Bacteria"/>
</dbReference>
<comment type="subcellular location">
    <subcellularLocation>
        <location evidence="10">Cytoplasm</location>
    </subcellularLocation>
</comment>
<keyword evidence="5 10" id="KW-0808">Transferase</keyword>
<dbReference type="GO" id="GO:0006592">
    <property type="term" value="P:ornithine biosynthetic process"/>
    <property type="evidence" value="ECO:0007669"/>
    <property type="project" value="TreeGrafter"/>
</dbReference>
<dbReference type="Proteomes" id="UP000000719">
    <property type="component" value="Chromosome"/>
</dbReference>
<feature type="binding site" evidence="10">
    <location>
        <position position="396"/>
    </location>
    <ligand>
        <name>substrate</name>
    </ligand>
</feature>
<dbReference type="PANTHER" id="PTHR23100:SF0">
    <property type="entry name" value="ARGININE BIOSYNTHESIS BIFUNCTIONAL PROTEIN ARGJ, MITOCHONDRIAL"/>
    <property type="match status" value="1"/>
</dbReference>
<feature type="site" description="Involved in the stabilization of negative charge on the oxyanion by the formation of the oxyanion hole" evidence="10">
    <location>
        <position position="117"/>
    </location>
</feature>
<dbReference type="InterPro" id="IPR016117">
    <property type="entry name" value="ArgJ-like_dom_sf"/>
</dbReference>
<dbReference type="EC" id="2.3.1.35" evidence="10"/>
<dbReference type="HOGENOM" id="CLU_027172_1_0_9"/>
<keyword evidence="6 10" id="KW-0068">Autocatalytic cleavage</keyword>
<proteinExistence type="inferred from homology"/>
<dbReference type="KEGG" id="hor:Hore_02830"/>
<dbReference type="InterPro" id="IPR002813">
    <property type="entry name" value="Arg_biosynth_ArgJ"/>
</dbReference>
<keyword evidence="7 10" id="KW-0511">Multifunctional enzyme</keyword>
<dbReference type="STRING" id="373903.Hore_02830"/>
<dbReference type="GO" id="GO:0006526">
    <property type="term" value="P:L-arginine biosynthetic process"/>
    <property type="evidence" value="ECO:0007669"/>
    <property type="project" value="UniProtKB-UniRule"/>
</dbReference>
<keyword evidence="10" id="KW-0963">Cytoplasm</keyword>
<feature type="binding site" evidence="10">
    <location>
        <position position="153"/>
    </location>
    <ligand>
        <name>substrate</name>
    </ligand>
</feature>
<evidence type="ECO:0000256" key="7">
    <source>
        <dbReference type="ARBA" id="ARBA00023268"/>
    </source>
</evidence>
<organism evidence="11 12">
    <name type="scientific">Halothermothrix orenii (strain H 168 / OCM 544 / DSM 9562)</name>
    <dbReference type="NCBI Taxonomy" id="373903"/>
    <lineage>
        <taxon>Bacteria</taxon>
        <taxon>Bacillati</taxon>
        <taxon>Bacillota</taxon>
        <taxon>Clostridia</taxon>
        <taxon>Halanaerobiales</taxon>
        <taxon>Halothermotrichaceae</taxon>
        <taxon>Halothermothrix</taxon>
    </lineage>
</organism>
<dbReference type="GO" id="GO:0004042">
    <property type="term" value="F:L-glutamate N-acetyltransferase activity"/>
    <property type="evidence" value="ECO:0007669"/>
    <property type="project" value="UniProtKB-UniRule"/>
</dbReference>
<name>B8D1G7_HALOH</name>
<evidence type="ECO:0000313" key="12">
    <source>
        <dbReference type="Proteomes" id="UP000000719"/>
    </source>
</evidence>
<evidence type="ECO:0000313" key="11">
    <source>
        <dbReference type="EMBL" id="ACL69044.1"/>
    </source>
</evidence>
<protein>
    <recommendedName>
        <fullName evidence="10">Arginine biosynthesis bifunctional protein ArgJ</fullName>
    </recommendedName>
    <domain>
        <recommendedName>
            <fullName evidence="10">Glutamate N-acetyltransferase</fullName>
            <ecNumber evidence="10">2.3.1.35</ecNumber>
        </recommendedName>
        <alternativeName>
            <fullName evidence="10">Ornithine acetyltransferase</fullName>
            <shortName evidence="10">OATase</shortName>
        </alternativeName>
        <alternativeName>
            <fullName evidence="10">Ornithine transacetylase</fullName>
        </alternativeName>
    </domain>
    <domain>
        <recommendedName>
            <fullName evidence="10">Amino-acid acetyltransferase</fullName>
            <ecNumber evidence="10">2.3.1.1</ecNumber>
        </recommendedName>
        <alternativeName>
            <fullName evidence="10">N-acetylglutamate synthase</fullName>
            <shortName evidence="10">AGSase</shortName>
        </alternativeName>
    </domain>
    <component>
        <recommendedName>
            <fullName evidence="10">Arginine biosynthesis bifunctional protein ArgJ alpha chain</fullName>
        </recommendedName>
    </component>
    <component>
        <recommendedName>
            <fullName evidence="10">Arginine biosynthesis bifunctional protein ArgJ beta chain</fullName>
        </recommendedName>
    </component>
</protein>
<comment type="subunit">
    <text evidence="2 10">Heterotetramer of two alpha and two beta chains.</text>
</comment>
<dbReference type="EMBL" id="CP001098">
    <property type="protein sequence ID" value="ACL69044.1"/>
    <property type="molecule type" value="Genomic_DNA"/>
</dbReference>
<evidence type="ECO:0000256" key="1">
    <source>
        <dbReference type="ARBA" id="ARBA00006774"/>
    </source>
</evidence>
<dbReference type="SUPFAM" id="SSF56266">
    <property type="entry name" value="DmpA/ArgJ-like"/>
    <property type="match status" value="1"/>
</dbReference>
<comment type="pathway">
    <text evidence="10">Amino-acid biosynthesis; L-arginine biosynthesis; N(2)-acetyl-L-ornithine from L-glutamate: step 1/4.</text>
</comment>
<dbReference type="CDD" id="cd02152">
    <property type="entry name" value="OAT"/>
    <property type="match status" value="1"/>
</dbReference>